<keyword evidence="8" id="KW-1185">Reference proteome</keyword>
<protein>
    <recommendedName>
        <fullName evidence="6">STAS domain-containing protein</fullName>
    </recommendedName>
</protein>
<dbReference type="OrthoDB" id="10056540at2759"/>
<keyword evidence="4 5" id="KW-0472">Membrane</keyword>
<dbReference type="Gene3D" id="3.30.750.24">
    <property type="entry name" value="STAS domain"/>
    <property type="match status" value="1"/>
</dbReference>
<feature type="transmembrane region" description="Helical" evidence="5">
    <location>
        <begin position="6"/>
        <end position="24"/>
    </location>
</feature>
<dbReference type="AlphaFoldDB" id="A0A7R9LA22"/>
<reference evidence="7" key="1">
    <citation type="submission" date="2020-11" db="EMBL/GenBank/DDBJ databases">
        <authorList>
            <person name="Tran Van P."/>
        </authorList>
    </citation>
    <scope>NUCLEOTIDE SEQUENCE</scope>
</reference>
<evidence type="ECO:0000259" key="6">
    <source>
        <dbReference type="PROSITE" id="PS50801"/>
    </source>
</evidence>
<dbReference type="EMBL" id="OC874750">
    <property type="protein sequence ID" value="CAD7637863.1"/>
    <property type="molecule type" value="Genomic_DNA"/>
</dbReference>
<dbReference type="CDD" id="cd07042">
    <property type="entry name" value="STAS_SulP_like_sulfate_transporter"/>
    <property type="match status" value="1"/>
</dbReference>
<evidence type="ECO:0000256" key="2">
    <source>
        <dbReference type="ARBA" id="ARBA00022692"/>
    </source>
</evidence>
<keyword evidence="3 5" id="KW-1133">Transmembrane helix</keyword>
<feature type="domain" description="STAS" evidence="6">
    <location>
        <begin position="149"/>
        <end position="301"/>
    </location>
</feature>
<feature type="transmembrane region" description="Helical" evidence="5">
    <location>
        <begin position="75"/>
        <end position="91"/>
    </location>
</feature>
<dbReference type="Pfam" id="PF01740">
    <property type="entry name" value="STAS"/>
    <property type="match status" value="1"/>
</dbReference>
<feature type="transmembrane region" description="Helical" evidence="5">
    <location>
        <begin position="103"/>
        <end position="125"/>
    </location>
</feature>
<feature type="non-terminal residue" evidence="7">
    <location>
        <position position="439"/>
    </location>
</feature>
<dbReference type="GO" id="GO:0016020">
    <property type="term" value="C:membrane"/>
    <property type="evidence" value="ECO:0007669"/>
    <property type="project" value="UniProtKB-SubCell"/>
</dbReference>
<evidence type="ECO:0000256" key="3">
    <source>
        <dbReference type="ARBA" id="ARBA00022989"/>
    </source>
</evidence>
<gene>
    <name evidence="7" type="ORF">OSB1V03_LOCUS17150</name>
</gene>
<comment type="subcellular location">
    <subcellularLocation>
        <location evidence="1">Membrane</location>
        <topology evidence="1">Multi-pass membrane protein</topology>
    </subcellularLocation>
</comment>
<keyword evidence="2 5" id="KW-0812">Transmembrane</keyword>
<dbReference type="InterPro" id="IPR002645">
    <property type="entry name" value="STAS_dom"/>
</dbReference>
<evidence type="ECO:0000313" key="7">
    <source>
        <dbReference type="EMBL" id="CAD7637863.1"/>
    </source>
</evidence>
<name>A0A7R9LA22_9ACAR</name>
<dbReference type="PROSITE" id="PS50801">
    <property type="entry name" value="STAS"/>
    <property type="match status" value="1"/>
</dbReference>
<dbReference type="PANTHER" id="PTHR11814">
    <property type="entry name" value="SULFATE TRANSPORTER"/>
    <property type="match status" value="1"/>
</dbReference>
<dbReference type="InterPro" id="IPR011547">
    <property type="entry name" value="SLC26A/SulP_dom"/>
</dbReference>
<sequence>MWHRCIPIAVVSYILTLSVGRMYGTKHNYKIDSNQEMVALGVCNIWSSFFGSLASCASIPRSSVQESGGGKTQCVLASCIACALFTIFAKFKEFMNFWRISKLDGAIWMITFWGVVILNVDYGIYMGFGPKTYSLGTVDDSDIYVPLSKFKRAKELERVKIYQFCGPLNFANVHYFKKELQIRSGVDITEIKEEMMSMAPKTSCFMFAETRDFTKLNEDFLEHKKHLPKYIIIDCSMLSYIDTSGVTTLTKLVQSHAEIDITVQFTGCPVHIESMLKKDGFFKEVSTDRVFKSVHDAITYIRQSEPTIGQPIQDFSKDYSTERRIFSKVISNMSLDSMASGITMSSYNDLKAPDSPKSILRDSALNTPQFNRPRRSVTFTVILCSDRHLTVYNVYPLQEFDNKTDQKVYHKWIFPQTNLPIKVNSSFSLYSYGSIDDKN</sequence>
<accession>A0A7R9LA22</accession>
<dbReference type="GO" id="GO:0055085">
    <property type="term" value="P:transmembrane transport"/>
    <property type="evidence" value="ECO:0007669"/>
    <property type="project" value="InterPro"/>
</dbReference>
<dbReference type="EMBL" id="CAJPIZ010020175">
    <property type="protein sequence ID" value="CAG2117197.1"/>
    <property type="molecule type" value="Genomic_DNA"/>
</dbReference>
<evidence type="ECO:0000256" key="4">
    <source>
        <dbReference type="ARBA" id="ARBA00023136"/>
    </source>
</evidence>
<feature type="transmembrane region" description="Helical" evidence="5">
    <location>
        <begin position="36"/>
        <end position="55"/>
    </location>
</feature>
<dbReference type="Pfam" id="PF00916">
    <property type="entry name" value="Sulfate_transp"/>
    <property type="match status" value="1"/>
</dbReference>
<dbReference type="InterPro" id="IPR001902">
    <property type="entry name" value="SLC26A/SulP_fam"/>
</dbReference>
<evidence type="ECO:0000256" key="1">
    <source>
        <dbReference type="ARBA" id="ARBA00004141"/>
    </source>
</evidence>
<organism evidence="7">
    <name type="scientific">Medioppia subpectinata</name>
    <dbReference type="NCBI Taxonomy" id="1979941"/>
    <lineage>
        <taxon>Eukaryota</taxon>
        <taxon>Metazoa</taxon>
        <taxon>Ecdysozoa</taxon>
        <taxon>Arthropoda</taxon>
        <taxon>Chelicerata</taxon>
        <taxon>Arachnida</taxon>
        <taxon>Acari</taxon>
        <taxon>Acariformes</taxon>
        <taxon>Sarcoptiformes</taxon>
        <taxon>Oribatida</taxon>
        <taxon>Brachypylina</taxon>
        <taxon>Oppioidea</taxon>
        <taxon>Oppiidae</taxon>
        <taxon>Medioppia</taxon>
    </lineage>
</organism>
<proteinExistence type="predicted"/>
<dbReference type="Proteomes" id="UP000759131">
    <property type="component" value="Unassembled WGS sequence"/>
</dbReference>
<evidence type="ECO:0000256" key="5">
    <source>
        <dbReference type="SAM" id="Phobius"/>
    </source>
</evidence>
<dbReference type="SUPFAM" id="SSF52091">
    <property type="entry name" value="SpoIIaa-like"/>
    <property type="match status" value="1"/>
</dbReference>
<evidence type="ECO:0000313" key="8">
    <source>
        <dbReference type="Proteomes" id="UP000759131"/>
    </source>
</evidence>
<dbReference type="InterPro" id="IPR036513">
    <property type="entry name" value="STAS_dom_sf"/>
</dbReference>